<dbReference type="GO" id="GO:0005737">
    <property type="term" value="C:cytoplasm"/>
    <property type="evidence" value="ECO:0007669"/>
    <property type="project" value="TreeGrafter"/>
</dbReference>
<dbReference type="GO" id="GO:0004029">
    <property type="term" value="F:aldehyde dehydrogenase (NAD+) activity"/>
    <property type="evidence" value="ECO:0007669"/>
    <property type="project" value="TreeGrafter"/>
</dbReference>
<sequence>AYIGSKAEAEKVARKYQGDGAPIVTTYPTGVWGPHDPHFGESSRLATAVLKGQFPLLPSGGFQVVDVRDVAQIHAAVMEAGRGPRRYLATGMYMSVKEVVLALAEVTGRNLPTRTVPVRYLMPVGRLADLAQRVLPFRLPLNFEGFYFLSLEAHYDDSLTREELGFGPRDPNDTFTDTIRWLLEAGHISPKQAGRLATVA</sequence>
<dbReference type="EMBL" id="LAZR01057921">
    <property type="protein sequence ID" value="KKK71028.1"/>
    <property type="molecule type" value="Genomic_DNA"/>
</dbReference>
<accession>A0A0F8XPY2</accession>
<evidence type="ECO:0008006" key="2">
    <source>
        <dbReference type="Google" id="ProtNLM"/>
    </source>
</evidence>
<dbReference type="InterPro" id="IPR036291">
    <property type="entry name" value="NAD(P)-bd_dom_sf"/>
</dbReference>
<comment type="caution">
    <text evidence="1">The sequence shown here is derived from an EMBL/GenBank/DDBJ whole genome shotgun (WGS) entry which is preliminary data.</text>
</comment>
<name>A0A0F8XPY2_9ZZZZ</name>
<organism evidence="1">
    <name type="scientific">marine sediment metagenome</name>
    <dbReference type="NCBI Taxonomy" id="412755"/>
    <lineage>
        <taxon>unclassified sequences</taxon>
        <taxon>metagenomes</taxon>
        <taxon>ecological metagenomes</taxon>
    </lineage>
</organism>
<reference evidence="1" key="1">
    <citation type="journal article" date="2015" name="Nature">
        <title>Complex archaea that bridge the gap between prokaryotes and eukaryotes.</title>
        <authorList>
            <person name="Spang A."/>
            <person name="Saw J.H."/>
            <person name="Jorgensen S.L."/>
            <person name="Zaremba-Niedzwiedzka K."/>
            <person name="Martijn J."/>
            <person name="Lind A.E."/>
            <person name="van Eijk R."/>
            <person name="Schleper C."/>
            <person name="Guy L."/>
            <person name="Ettema T.J."/>
        </authorList>
    </citation>
    <scope>NUCLEOTIDE SEQUENCE</scope>
</reference>
<evidence type="ECO:0000313" key="1">
    <source>
        <dbReference type="EMBL" id="KKK71028.1"/>
    </source>
</evidence>
<dbReference type="Gene3D" id="3.40.50.720">
    <property type="entry name" value="NAD(P)-binding Rossmann-like Domain"/>
    <property type="match status" value="1"/>
</dbReference>
<proteinExistence type="predicted"/>
<feature type="non-terminal residue" evidence="1">
    <location>
        <position position="1"/>
    </location>
</feature>
<gene>
    <name evidence="1" type="ORF">LCGC14_2918070</name>
</gene>
<dbReference type="SUPFAM" id="SSF51735">
    <property type="entry name" value="NAD(P)-binding Rossmann-fold domains"/>
    <property type="match status" value="1"/>
</dbReference>
<dbReference type="InterPro" id="IPR051783">
    <property type="entry name" value="NAD(P)-dependent_oxidoreduct"/>
</dbReference>
<dbReference type="PANTHER" id="PTHR48079">
    <property type="entry name" value="PROTEIN YEEZ"/>
    <property type="match status" value="1"/>
</dbReference>
<protein>
    <recommendedName>
        <fullName evidence="2">3-beta hydroxysteroid dehydrogenase/isomerase domain-containing protein</fullName>
    </recommendedName>
</protein>
<dbReference type="AlphaFoldDB" id="A0A0F8XPY2"/>
<dbReference type="PANTHER" id="PTHR48079:SF6">
    <property type="entry name" value="NAD(P)-BINDING DOMAIN-CONTAINING PROTEIN-RELATED"/>
    <property type="match status" value="1"/>
</dbReference>